<evidence type="ECO:0000256" key="9">
    <source>
        <dbReference type="ARBA" id="ARBA00022737"/>
    </source>
</evidence>
<keyword evidence="8" id="KW-0493">Microtubule</keyword>
<evidence type="ECO:0000256" key="2">
    <source>
        <dbReference type="ARBA" id="ARBA00004279"/>
    </source>
</evidence>
<dbReference type="SMART" id="SM00320">
    <property type="entry name" value="WD40"/>
    <property type="match status" value="7"/>
</dbReference>
<dbReference type="Gene3D" id="3.40.850.10">
    <property type="entry name" value="Kinesin motor domain"/>
    <property type="match status" value="1"/>
</dbReference>
<gene>
    <name evidence="21" type="ORF">R5R35_013851</name>
</gene>
<dbReference type="PRINTS" id="PR00380">
    <property type="entry name" value="KINESINHEAVY"/>
</dbReference>
<keyword evidence="5" id="KW-0963">Cytoplasm</keyword>
<dbReference type="Proteomes" id="UP001378592">
    <property type="component" value="Unassembled WGS sequence"/>
</dbReference>
<feature type="repeat" description="WD" evidence="16">
    <location>
        <begin position="1214"/>
        <end position="1253"/>
    </location>
</feature>
<dbReference type="GO" id="GO:0007052">
    <property type="term" value="P:mitotic spindle organization"/>
    <property type="evidence" value="ECO:0007669"/>
    <property type="project" value="TreeGrafter"/>
</dbReference>
<evidence type="ECO:0000256" key="4">
    <source>
        <dbReference type="ARBA" id="ARBA00004624"/>
    </source>
</evidence>
<feature type="binding site" evidence="17">
    <location>
        <begin position="86"/>
        <end position="93"/>
    </location>
    <ligand>
        <name>ATP</name>
        <dbReference type="ChEBI" id="CHEBI:30616"/>
    </ligand>
</feature>
<evidence type="ECO:0000256" key="16">
    <source>
        <dbReference type="PROSITE-ProRule" id="PRU00221"/>
    </source>
</evidence>
<evidence type="ECO:0000256" key="6">
    <source>
        <dbReference type="ARBA" id="ARBA00022553"/>
    </source>
</evidence>
<feature type="region of interest" description="Disordered" evidence="19">
    <location>
        <begin position="1062"/>
        <end position="1164"/>
    </location>
</feature>
<evidence type="ECO:0000256" key="1">
    <source>
        <dbReference type="ARBA" id="ARBA00004245"/>
    </source>
</evidence>
<dbReference type="Pfam" id="PF23203">
    <property type="entry name" value="KIF21A"/>
    <property type="match status" value="1"/>
</dbReference>
<dbReference type="InterPro" id="IPR056532">
    <property type="entry name" value="KIF21A/B_hel_2"/>
</dbReference>
<dbReference type="InterPro" id="IPR056533">
    <property type="entry name" value="KIF21A/B_hel_1"/>
</dbReference>
<dbReference type="InterPro" id="IPR001680">
    <property type="entry name" value="WD40_rpt"/>
</dbReference>
<comment type="similarity">
    <text evidence="17">Belongs to the TRAFAC class myosin-kinesin ATPase superfamily. Kinesin family.</text>
</comment>
<keyword evidence="11 17" id="KW-0067">ATP-binding</keyword>
<dbReference type="FunFam" id="3.40.850.10:FF:000011">
    <property type="entry name" value="Kinesin family member 21A"/>
    <property type="match status" value="1"/>
</dbReference>
<keyword evidence="15" id="KW-0966">Cell projection</keyword>
<dbReference type="Gene3D" id="2.130.10.10">
    <property type="entry name" value="YVTN repeat-like/Quinoprotein amine dehydrogenase"/>
    <property type="match status" value="2"/>
</dbReference>
<feature type="region of interest" description="Disordered" evidence="19">
    <location>
        <begin position="529"/>
        <end position="597"/>
    </location>
</feature>
<comment type="caution">
    <text evidence="21">The sequence shown here is derived from an EMBL/GenBank/DDBJ whole genome shotgun (WGS) entry which is preliminary data.</text>
</comment>
<dbReference type="InterPro" id="IPR027417">
    <property type="entry name" value="P-loop_NTPase"/>
</dbReference>
<evidence type="ECO:0000259" key="20">
    <source>
        <dbReference type="PROSITE" id="PS50067"/>
    </source>
</evidence>
<feature type="compositionally biased region" description="Low complexity" evidence="19">
    <location>
        <begin position="1004"/>
        <end position="1028"/>
    </location>
</feature>
<feature type="repeat" description="WD" evidence="16">
    <location>
        <begin position="1453"/>
        <end position="1494"/>
    </location>
</feature>
<dbReference type="Pfam" id="PF25764">
    <property type="entry name" value="KIF21A_4th"/>
    <property type="match status" value="1"/>
</dbReference>
<reference evidence="21 22" key="1">
    <citation type="submission" date="2024-03" db="EMBL/GenBank/DDBJ databases">
        <title>The genome assembly and annotation of the cricket Gryllus longicercus Weissman &amp; Gray.</title>
        <authorList>
            <person name="Szrajer S."/>
            <person name="Gray D."/>
            <person name="Ylla G."/>
        </authorList>
    </citation>
    <scope>NUCLEOTIDE SEQUENCE [LARGE SCALE GENOMIC DNA]</scope>
    <source>
        <strain evidence="21">DAG 2021-001</strain>
        <tissue evidence="21">Whole body minus gut</tissue>
    </source>
</reference>
<dbReference type="PROSITE" id="PS00678">
    <property type="entry name" value="WD_REPEATS_1"/>
    <property type="match status" value="1"/>
</dbReference>
<dbReference type="InterPro" id="IPR015943">
    <property type="entry name" value="WD40/YVTN_repeat-like_dom_sf"/>
</dbReference>
<evidence type="ECO:0000256" key="14">
    <source>
        <dbReference type="ARBA" id="ARBA00023212"/>
    </source>
</evidence>
<feature type="region of interest" description="Disordered" evidence="19">
    <location>
        <begin position="654"/>
        <end position="673"/>
    </location>
</feature>
<sequence length="1544" mass="172456">MGDEDTCVRVAVRIRPQIAREKIDMCRVCTTVTPGEPQVTLGTDKSFTYDYVFDMDSTQQNVYDRCVASLVDGSLQGYNATILAYGQTGSGKTYSMGSGFDVDLQPEQVGIIPRAIGHLFEGIRGLCEAARENGQPPPEFKVVAQFMELYNEELIDLFDPGRDYKGKTPMKIHEDASGNIYVSGVTSRAVTSADDALELLRVGAVSRTTGSTQMNSQSSRSHAIFTLHVKQQRLVKIEDSEPEDNGMNEFETLTAKFHFVDLAGSERLKRTGATGERAKEGISINCGLLALGNVISALGDKAKKALHVPYRDSKLTRLLQDSLGGNSQTVMIACISPSDRDFMETLNTLNYANRARNIKNKVVVNQDKSSRTISLLRQEIQQLQLELLEYKQGKRVVGEDGTETVNDMFHENTMLQSEVNNLRTRVKALQETVEVISTKNTQLLAEKATGIWLSGSNSDGTDITEMVQGYLKEIEELRAKLLESEATCQQLRKSSMRPRGSISHGNPFDMFGGETSNVTSLIEEAKRELAKQVDRVSQSNYGDETGDEKKNGVAEDEGSQADIESDTSDTEDKARDTNEDDSDSDTDSDEKEENEMQQQYGLKLAELNSEMNIKQKLIEELEQSQRRLQTMRQHYEDKVLQLQERIKATEEERDKMLASYSGTNSTGGGSSDKMKRIKDEYERKLTDMQKELKRLQTAKKEHARLLQNQRAHENQLRNLKNDLSEMKRAKVKLMNKIKEESQRHKQLEMQRNREIAQLRKETRKHENQIRSLEQDKKIRDAMIRRKNEEVTALRRVNRGNLSNKAAGRVSRNVSRNMGFLPRVAKQKWQKLEKTISKVAINKQVVTSIEREMERQLQERERLGRARDDLLDKISEASKKQYGDDTIKDLSDQLEVTNANIEYIQYVIKESQQTIVEVEDSKENSDSTEIDEVVQNIIDIEEAKYLITKLYNMSINQTYEVALRESNIKETEAELRELKQQNNIQQQLLQHVYTTPELSLYPTAPSQQNNSQLPSSNSSATSSRSTSPTDNVNKNNIQAKLQKEKIRGRKTRGGCELLSFLYGDQGAPEDGPSVTLDSGETPDLLQPPSRPINRVPSAPGSLKTMTLPKPDPIKPSPAMSRKVYERQDSTSPRPSRRTLQTNLLGKPGSMEQGIDASPPQSPPAFRRLTSREENVFSRLTSSTTASNDQPTGQGIISTYQGKVAAKAPLICTHVAEGHSRAVLSVDATDDLLFSSSKDRTVKVWDLQTGVERQSLGGHPNNVTVVRYHEESRLVFSVSSAYVKVWDLRDAPTKCIQTLCSSGLSLAGPISLATASHSLHLPPGESQLNDVALNHNGRVLYTASGDKVRVWDLRRYEATGKLSGGHQAAIMCLAVGKLSEEEDVVITGSKDHYIKVFEVNRAAASVFTPKMNLNPPHYDGIQSLAIQGDILFSGSRDMCIKKWDLSKQELVQSLNNAHKDWVCGLAFMPGSQILVSGCRAGTLKLWSAETCNQLGEMKAHGSPINAITTNSSHIFTASNSGEVKIWKAPHYSAMTMSTGRVFELSL</sequence>
<dbReference type="PROSITE" id="PS50294">
    <property type="entry name" value="WD_REPEATS_REGION"/>
    <property type="match status" value="2"/>
</dbReference>
<dbReference type="GO" id="GO:0030426">
    <property type="term" value="C:growth cone"/>
    <property type="evidence" value="ECO:0007669"/>
    <property type="project" value="UniProtKB-SubCell"/>
</dbReference>
<dbReference type="GO" id="GO:0007018">
    <property type="term" value="P:microtubule-based movement"/>
    <property type="evidence" value="ECO:0007669"/>
    <property type="project" value="InterPro"/>
</dbReference>
<keyword evidence="7 16" id="KW-0853">WD repeat</keyword>
<dbReference type="CDD" id="cd22248">
    <property type="entry name" value="Rcc_KIF21"/>
    <property type="match status" value="1"/>
</dbReference>
<keyword evidence="13 17" id="KW-0505">Motor protein</keyword>
<dbReference type="PANTHER" id="PTHR47969">
    <property type="entry name" value="CHROMOSOME-ASSOCIATED KINESIN KIF4A-RELATED"/>
    <property type="match status" value="1"/>
</dbReference>
<evidence type="ECO:0000256" key="12">
    <source>
        <dbReference type="ARBA" id="ARBA00023054"/>
    </source>
</evidence>
<evidence type="ECO:0000256" key="8">
    <source>
        <dbReference type="ARBA" id="ARBA00022701"/>
    </source>
</evidence>
<accession>A0AAN9Z175</accession>
<dbReference type="InterPro" id="IPR019775">
    <property type="entry name" value="WD40_repeat_CS"/>
</dbReference>
<organism evidence="21 22">
    <name type="scientific">Gryllus longicercus</name>
    <dbReference type="NCBI Taxonomy" id="2509291"/>
    <lineage>
        <taxon>Eukaryota</taxon>
        <taxon>Metazoa</taxon>
        <taxon>Ecdysozoa</taxon>
        <taxon>Arthropoda</taxon>
        <taxon>Hexapoda</taxon>
        <taxon>Insecta</taxon>
        <taxon>Pterygota</taxon>
        <taxon>Neoptera</taxon>
        <taxon>Polyneoptera</taxon>
        <taxon>Orthoptera</taxon>
        <taxon>Ensifera</taxon>
        <taxon>Gryllidea</taxon>
        <taxon>Grylloidea</taxon>
        <taxon>Gryllidae</taxon>
        <taxon>Gryllinae</taxon>
        <taxon>Gryllus</taxon>
    </lineage>
</organism>
<feature type="repeat" description="WD" evidence="16">
    <location>
        <begin position="1254"/>
        <end position="1287"/>
    </location>
</feature>
<dbReference type="CDD" id="cd00200">
    <property type="entry name" value="WD40"/>
    <property type="match status" value="1"/>
</dbReference>
<dbReference type="InterPro" id="IPR001752">
    <property type="entry name" value="Kinesin_motor_dom"/>
</dbReference>
<dbReference type="GO" id="GO:0008017">
    <property type="term" value="F:microtubule binding"/>
    <property type="evidence" value="ECO:0007669"/>
    <property type="project" value="InterPro"/>
</dbReference>
<feature type="coiled-coil region" evidence="18">
    <location>
        <begin position="366"/>
        <end position="439"/>
    </location>
</feature>
<dbReference type="EMBL" id="JAZDUA010000446">
    <property type="protein sequence ID" value="KAK7792456.1"/>
    <property type="molecule type" value="Genomic_DNA"/>
</dbReference>
<dbReference type="GO" id="GO:0005524">
    <property type="term" value="F:ATP binding"/>
    <property type="evidence" value="ECO:0007669"/>
    <property type="project" value="UniProtKB-UniRule"/>
</dbReference>
<dbReference type="FunFam" id="2.130.10.10:FF:000164">
    <property type="entry name" value="Kinesin family member 21A"/>
    <property type="match status" value="1"/>
</dbReference>
<dbReference type="Pfam" id="PF23204">
    <property type="entry name" value="KIF21A_2nd"/>
    <property type="match status" value="1"/>
</dbReference>
<evidence type="ECO:0000256" key="18">
    <source>
        <dbReference type="SAM" id="Coils"/>
    </source>
</evidence>
<evidence type="ECO:0000256" key="10">
    <source>
        <dbReference type="ARBA" id="ARBA00022741"/>
    </source>
</evidence>
<keyword evidence="12 18" id="KW-0175">Coiled coil</keyword>
<dbReference type="PROSITE" id="PS50082">
    <property type="entry name" value="WD_REPEATS_2"/>
    <property type="match status" value="4"/>
</dbReference>
<evidence type="ECO:0000256" key="7">
    <source>
        <dbReference type="ARBA" id="ARBA00022574"/>
    </source>
</evidence>
<feature type="compositionally biased region" description="Polar residues" evidence="19">
    <location>
        <begin position="1128"/>
        <end position="1142"/>
    </location>
</feature>
<keyword evidence="10 17" id="KW-0547">Nucleotide-binding</keyword>
<dbReference type="Pfam" id="PF00400">
    <property type="entry name" value="WD40"/>
    <property type="match status" value="6"/>
</dbReference>
<evidence type="ECO:0000256" key="11">
    <source>
        <dbReference type="ARBA" id="ARBA00022840"/>
    </source>
</evidence>
<evidence type="ECO:0000256" key="15">
    <source>
        <dbReference type="ARBA" id="ARBA00023273"/>
    </source>
</evidence>
<dbReference type="PROSITE" id="PS00411">
    <property type="entry name" value="KINESIN_MOTOR_1"/>
    <property type="match status" value="1"/>
</dbReference>
<dbReference type="SMART" id="SM00129">
    <property type="entry name" value="KISc"/>
    <property type="match status" value="1"/>
</dbReference>
<feature type="coiled-coil region" evidence="18">
    <location>
        <begin position="960"/>
        <end position="987"/>
    </location>
</feature>
<proteinExistence type="inferred from homology"/>
<feature type="compositionally biased region" description="Polar residues" evidence="19">
    <location>
        <begin position="1029"/>
        <end position="1038"/>
    </location>
</feature>
<dbReference type="InterPro" id="IPR019821">
    <property type="entry name" value="Kinesin_motor_CS"/>
</dbReference>
<dbReference type="GO" id="GO:0030425">
    <property type="term" value="C:dendrite"/>
    <property type="evidence" value="ECO:0007669"/>
    <property type="project" value="UniProtKB-SubCell"/>
</dbReference>
<protein>
    <recommendedName>
        <fullName evidence="20">Kinesin motor domain-containing protein</fullName>
    </recommendedName>
</protein>
<evidence type="ECO:0000256" key="13">
    <source>
        <dbReference type="ARBA" id="ARBA00023175"/>
    </source>
</evidence>
<keyword evidence="6" id="KW-0597">Phosphoprotein</keyword>
<keyword evidence="14" id="KW-0206">Cytoskeleton</keyword>
<comment type="subcellular location">
    <subcellularLocation>
        <location evidence="3">Cell projection</location>
        <location evidence="3">Axon</location>
    </subcellularLocation>
    <subcellularLocation>
        <location evidence="2">Cell projection</location>
        <location evidence="2">Dendrite</location>
    </subcellularLocation>
    <subcellularLocation>
        <location evidence="4">Cell projection</location>
        <location evidence="4">Growth cone</location>
    </subcellularLocation>
    <subcellularLocation>
        <location evidence="1">Cytoplasm</location>
        <location evidence="1">Cytoskeleton</location>
    </subcellularLocation>
</comment>
<keyword evidence="22" id="KW-1185">Reference proteome</keyword>
<evidence type="ECO:0000256" key="5">
    <source>
        <dbReference type="ARBA" id="ARBA00022490"/>
    </source>
</evidence>
<dbReference type="GO" id="GO:0005874">
    <property type="term" value="C:microtubule"/>
    <property type="evidence" value="ECO:0007669"/>
    <property type="project" value="UniProtKB-KW"/>
</dbReference>
<dbReference type="InterPro" id="IPR036322">
    <property type="entry name" value="WD40_repeat_dom_sf"/>
</dbReference>
<dbReference type="SUPFAM" id="SSF50978">
    <property type="entry name" value="WD40 repeat-like"/>
    <property type="match status" value="1"/>
</dbReference>
<dbReference type="PROSITE" id="PS50067">
    <property type="entry name" value="KINESIN_MOTOR_2"/>
    <property type="match status" value="1"/>
</dbReference>
<evidence type="ECO:0000256" key="3">
    <source>
        <dbReference type="ARBA" id="ARBA00004489"/>
    </source>
</evidence>
<feature type="region of interest" description="Disordered" evidence="19">
    <location>
        <begin position="999"/>
        <end position="1047"/>
    </location>
</feature>
<dbReference type="GO" id="GO:0051231">
    <property type="term" value="P:spindle elongation"/>
    <property type="evidence" value="ECO:0007669"/>
    <property type="project" value="TreeGrafter"/>
</dbReference>
<feature type="compositionally biased region" description="Acidic residues" evidence="19">
    <location>
        <begin position="578"/>
        <end position="595"/>
    </location>
</feature>
<name>A0AAN9Z175_9ORTH</name>
<dbReference type="Pfam" id="PF00225">
    <property type="entry name" value="Kinesin"/>
    <property type="match status" value="1"/>
</dbReference>
<evidence type="ECO:0000256" key="17">
    <source>
        <dbReference type="PROSITE-ProRule" id="PRU00283"/>
    </source>
</evidence>
<dbReference type="GO" id="GO:0003777">
    <property type="term" value="F:microtubule motor activity"/>
    <property type="evidence" value="ECO:0007669"/>
    <property type="project" value="InterPro"/>
</dbReference>
<dbReference type="InterPro" id="IPR036961">
    <property type="entry name" value="Kinesin_motor_dom_sf"/>
</dbReference>
<dbReference type="InterPro" id="IPR027640">
    <property type="entry name" value="Kinesin-like_fam"/>
</dbReference>
<dbReference type="SUPFAM" id="SSF52540">
    <property type="entry name" value="P-loop containing nucleoside triphosphate hydrolases"/>
    <property type="match status" value="1"/>
</dbReference>
<dbReference type="GO" id="GO:0005875">
    <property type="term" value="C:microtubule associated complex"/>
    <property type="evidence" value="ECO:0007669"/>
    <property type="project" value="TreeGrafter"/>
</dbReference>
<feature type="repeat" description="WD" evidence="16">
    <location>
        <begin position="1412"/>
        <end position="1451"/>
    </location>
</feature>
<evidence type="ECO:0000256" key="19">
    <source>
        <dbReference type="SAM" id="MobiDB-lite"/>
    </source>
</evidence>
<feature type="compositionally biased region" description="Acidic residues" evidence="19">
    <location>
        <begin position="554"/>
        <end position="569"/>
    </location>
</feature>
<dbReference type="PANTHER" id="PTHR47969:SF28">
    <property type="entry name" value="KINESIN-LIKE PROTEIN KIF21B"/>
    <property type="match status" value="1"/>
</dbReference>
<feature type="domain" description="Kinesin motor" evidence="20">
    <location>
        <begin position="7"/>
        <end position="358"/>
    </location>
</feature>
<feature type="region of interest" description="Disordered" evidence="19">
    <location>
        <begin position="491"/>
        <end position="514"/>
    </location>
</feature>
<keyword evidence="9" id="KW-0677">Repeat</keyword>
<evidence type="ECO:0000313" key="21">
    <source>
        <dbReference type="EMBL" id="KAK7792456.1"/>
    </source>
</evidence>
<dbReference type="CDD" id="cd01372">
    <property type="entry name" value="KISc_KIF4"/>
    <property type="match status" value="1"/>
</dbReference>
<feature type="coiled-coil region" evidence="18">
    <location>
        <begin position="845"/>
        <end position="879"/>
    </location>
</feature>
<evidence type="ECO:0000313" key="22">
    <source>
        <dbReference type="Proteomes" id="UP001378592"/>
    </source>
</evidence>